<sequence length="600" mass="66520">MTTADDLQPFSVWAPHAGAVTLMHRHAHTTTFREIPCRPGPREGWWTPEWQPDGNELDYGYRLDDDPELLPDPRSRFQPDGVHCPSRTVSLPAPEQWPDRNWRGRPWDGAPVYELHIGTFTPEGTLDSAIGRLDHVARLGAGFVEVMPVNAFNGEHNWGYDGVLWHAVQHSLGGPQAYRRFVAAAHERGLGVIQDVVFNHLGPSGNYLERFGPYLHQAAANTWGKSVNLDGPGSDEVRAYILDTLTMFARDYGVDGFRLDAVHAFVDSRAMHILEEMAAHAERLSTELGRPLTLIAESDRNDPATVTERDAGGMGLEAQWSDDFHHALHVALTGETSGYYADFEPFSALAKTLRGGFFHDGTYSSFRERHHGRPIPPERVRPSALVVSAQTHDQVGNRAAGDRLSQTLPPDRLAVAATLLLLSPYTPMLFMGEEFAAQTPFQFFTSHPEEWLAEAVAAGRREEFGRHGWDLDAVPDPQDPETFIRSKLRWEETAQGTGAALLRLHRHLAALRAERITGRELGFADIHVEHSEDERWLDLRLPGVRVITSLGPVGVTRPMASDERVLLDTAAYTHGPAAQIDRTAADAALRLPGWSAAVLG</sequence>
<keyword evidence="8" id="KW-0119">Carbohydrate metabolism</keyword>
<evidence type="ECO:0000313" key="19">
    <source>
        <dbReference type="EMBL" id="GGA27719.1"/>
    </source>
</evidence>
<keyword evidence="6" id="KW-0963">Cytoplasm</keyword>
<dbReference type="InterPro" id="IPR014756">
    <property type="entry name" value="Ig_E-set"/>
</dbReference>
<dbReference type="PANTHER" id="PTHR43651:SF11">
    <property type="entry name" value="MALTO-OLIGOSYLTREHALOSE TREHALOHYDROLASE"/>
    <property type="match status" value="1"/>
</dbReference>
<dbReference type="CDD" id="cd11325">
    <property type="entry name" value="AmyAc_GTHase"/>
    <property type="match status" value="1"/>
</dbReference>
<dbReference type="PIRSF" id="PIRSF006337">
    <property type="entry name" value="Trehalose_TreZ"/>
    <property type="match status" value="1"/>
</dbReference>
<feature type="site" description="Transition state stabilizer" evidence="17">
    <location>
        <position position="393"/>
    </location>
</feature>
<evidence type="ECO:0000313" key="20">
    <source>
        <dbReference type="Proteomes" id="UP000616114"/>
    </source>
</evidence>
<protein>
    <recommendedName>
        <fullName evidence="5 13">Malto-oligosyltrehalose trehalohydrolase</fullName>
        <shortName evidence="14">MTHase</shortName>
        <ecNumber evidence="4 13">3.2.1.141</ecNumber>
    </recommendedName>
    <alternativeName>
        <fullName evidence="11 14">4-alpha-D-((1-&gt;4)-alpha-D-glucano)trehalose trehalohydrolase</fullName>
    </alternativeName>
    <alternativeName>
        <fullName evidence="10 14">Maltooligosyl trehalose trehalohydrolase</fullName>
    </alternativeName>
</protein>
<dbReference type="EC" id="3.2.1.141" evidence="4 13"/>
<evidence type="ECO:0000256" key="5">
    <source>
        <dbReference type="ARBA" id="ARBA00015938"/>
    </source>
</evidence>
<dbReference type="NCBIfam" id="TIGR02402">
    <property type="entry name" value="trehalose_TreZ"/>
    <property type="match status" value="1"/>
</dbReference>
<dbReference type="SUPFAM" id="SSF81296">
    <property type="entry name" value="E set domains"/>
    <property type="match status" value="1"/>
</dbReference>
<evidence type="ECO:0000256" key="14">
    <source>
        <dbReference type="PIRNR" id="PIRNR006337"/>
    </source>
</evidence>
<feature type="domain" description="Glycosyl hydrolase family 13 catalytic" evidence="18">
    <location>
        <begin position="95"/>
        <end position="460"/>
    </location>
</feature>
<dbReference type="Gene3D" id="3.20.20.80">
    <property type="entry name" value="Glycosidases"/>
    <property type="match status" value="1"/>
</dbReference>
<gene>
    <name evidence="19" type="primary">treZ</name>
    <name evidence="19" type="ORF">GCM10011333_33120</name>
</gene>
<evidence type="ECO:0000256" key="10">
    <source>
        <dbReference type="ARBA" id="ARBA00032057"/>
    </source>
</evidence>
<evidence type="ECO:0000256" key="15">
    <source>
        <dbReference type="PIRSR" id="PIRSR006337-1"/>
    </source>
</evidence>
<evidence type="ECO:0000256" key="1">
    <source>
        <dbReference type="ARBA" id="ARBA00004496"/>
    </source>
</evidence>
<dbReference type="InterPro" id="IPR017853">
    <property type="entry name" value="GH"/>
</dbReference>
<dbReference type="AlphaFoldDB" id="A0A8J2U0Z7"/>
<proteinExistence type="inferred from homology"/>
<dbReference type="UniPathway" id="UPA00299"/>
<evidence type="ECO:0000256" key="8">
    <source>
        <dbReference type="ARBA" id="ARBA00023277"/>
    </source>
</evidence>
<evidence type="ECO:0000256" key="7">
    <source>
        <dbReference type="ARBA" id="ARBA00022801"/>
    </source>
</evidence>
<keyword evidence="20" id="KW-1185">Reference proteome</keyword>
<evidence type="ECO:0000256" key="4">
    <source>
        <dbReference type="ARBA" id="ARBA00012268"/>
    </source>
</evidence>
<feature type="binding site" evidence="16">
    <location>
        <begin position="258"/>
        <end position="263"/>
    </location>
    <ligand>
        <name>substrate</name>
    </ligand>
</feature>
<dbReference type="EMBL" id="BMFY01000021">
    <property type="protein sequence ID" value="GGA27719.1"/>
    <property type="molecule type" value="Genomic_DNA"/>
</dbReference>
<dbReference type="InterPro" id="IPR044901">
    <property type="entry name" value="Trehalose_TreZ_E-set_sf"/>
</dbReference>
<feature type="active site" description="Nucleophile" evidence="15">
    <location>
        <position position="260"/>
    </location>
</feature>
<evidence type="ECO:0000256" key="12">
    <source>
        <dbReference type="ARBA" id="ARBA00034013"/>
    </source>
</evidence>
<evidence type="ECO:0000256" key="17">
    <source>
        <dbReference type="PIRSR" id="PIRSR006337-3"/>
    </source>
</evidence>
<dbReference type="SMART" id="SM00642">
    <property type="entry name" value="Aamy"/>
    <property type="match status" value="1"/>
</dbReference>
<dbReference type="RefSeq" id="WP_188551978.1">
    <property type="nucleotide sequence ID" value="NZ_BMFY01000021.1"/>
</dbReference>
<organism evidence="19 20">
    <name type="scientific">Sediminivirga luteola</name>
    <dbReference type="NCBI Taxonomy" id="1774748"/>
    <lineage>
        <taxon>Bacteria</taxon>
        <taxon>Bacillati</taxon>
        <taxon>Actinomycetota</taxon>
        <taxon>Actinomycetes</taxon>
        <taxon>Micrococcales</taxon>
        <taxon>Brevibacteriaceae</taxon>
        <taxon>Sediminivirga</taxon>
    </lineage>
</organism>
<dbReference type="Gene3D" id="1.10.10.760">
    <property type="entry name" value="E-set domains of sugar-utilizing enzymes"/>
    <property type="match status" value="1"/>
</dbReference>
<comment type="similarity">
    <text evidence="3 14">Belongs to the glycosyl hydrolase 13 family.</text>
</comment>
<keyword evidence="7 14" id="KW-0378">Hydrolase</keyword>
<dbReference type="Pfam" id="PF00128">
    <property type="entry name" value="Alpha-amylase"/>
    <property type="match status" value="1"/>
</dbReference>
<comment type="catalytic activity">
    <reaction evidence="12 14">
        <text>hydrolysis of (1-&gt;4)-alpha-D-glucosidic linkage in 4-alpha-D-[(1-&gt;4)-alpha-D-glucanosyl]n trehalose to yield trehalose and (1-&gt;4)-alpha-D-glucan.</text>
        <dbReference type="EC" id="3.2.1.141"/>
    </reaction>
</comment>
<dbReference type="InterPro" id="IPR006047">
    <property type="entry name" value="GH13_cat_dom"/>
</dbReference>
<dbReference type="Proteomes" id="UP000616114">
    <property type="component" value="Unassembled WGS sequence"/>
</dbReference>
<comment type="pathway">
    <text evidence="2 14">Glycan biosynthesis; trehalose biosynthesis.</text>
</comment>
<evidence type="ECO:0000256" key="11">
    <source>
        <dbReference type="ARBA" id="ARBA00033284"/>
    </source>
</evidence>
<reference evidence="19" key="2">
    <citation type="submission" date="2020-09" db="EMBL/GenBank/DDBJ databases">
        <authorList>
            <person name="Sun Q."/>
            <person name="Zhou Y."/>
        </authorList>
    </citation>
    <scope>NUCLEOTIDE SEQUENCE</scope>
    <source>
        <strain evidence="19">CGMCC 1.12785</strain>
    </source>
</reference>
<feature type="active site" description="Proton donor" evidence="15">
    <location>
        <position position="297"/>
    </location>
</feature>
<dbReference type="GO" id="GO:0033942">
    <property type="term" value="F:4-alpha-D-(1-&gt;4)-alpha-D-glucanotrehalose trehalohydrolase activity"/>
    <property type="evidence" value="ECO:0007669"/>
    <property type="project" value="UniProtKB-EC"/>
</dbReference>
<dbReference type="Gene3D" id="2.60.40.10">
    <property type="entry name" value="Immunoglobulins"/>
    <property type="match status" value="1"/>
</dbReference>
<evidence type="ECO:0000256" key="9">
    <source>
        <dbReference type="ARBA" id="ARBA00023295"/>
    </source>
</evidence>
<evidence type="ECO:0000256" key="6">
    <source>
        <dbReference type="ARBA" id="ARBA00022490"/>
    </source>
</evidence>
<feature type="binding site" evidence="16">
    <location>
        <begin position="392"/>
        <end position="397"/>
    </location>
    <ligand>
        <name>substrate</name>
    </ligand>
</feature>
<dbReference type="PANTHER" id="PTHR43651">
    <property type="entry name" value="1,4-ALPHA-GLUCAN-BRANCHING ENZYME"/>
    <property type="match status" value="1"/>
</dbReference>
<name>A0A8J2U0Z7_9MICO</name>
<evidence type="ECO:0000256" key="16">
    <source>
        <dbReference type="PIRSR" id="PIRSR006337-2"/>
    </source>
</evidence>
<feature type="binding site" evidence="16">
    <location>
        <begin position="322"/>
        <end position="326"/>
    </location>
    <ligand>
        <name>substrate</name>
    </ligand>
</feature>
<dbReference type="GO" id="GO:0005992">
    <property type="term" value="P:trehalose biosynthetic process"/>
    <property type="evidence" value="ECO:0007669"/>
    <property type="project" value="UniProtKB-UniRule"/>
</dbReference>
<dbReference type="GO" id="GO:0005737">
    <property type="term" value="C:cytoplasm"/>
    <property type="evidence" value="ECO:0007669"/>
    <property type="project" value="UniProtKB-SubCell"/>
</dbReference>
<evidence type="ECO:0000256" key="13">
    <source>
        <dbReference type="NCBIfam" id="TIGR02402"/>
    </source>
</evidence>
<evidence type="ECO:0000259" key="18">
    <source>
        <dbReference type="SMART" id="SM00642"/>
    </source>
</evidence>
<dbReference type="SUPFAM" id="SSF51445">
    <property type="entry name" value="(Trans)glycosidases"/>
    <property type="match status" value="1"/>
</dbReference>
<keyword evidence="9 14" id="KW-0326">Glycosidase</keyword>
<comment type="subcellular location">
    <subcellularLocation>
        <location evidence="1 15">Cytoplasm</location>
    </subcellularLocation>
</comment>
<comment type="caution">
    <text evidence="19">The sequence shown here is derived from an EMBL/GenBank/DDBJ whole genome shotgun (WGS) entry which is preliminary data.</text>
</comment>
<evidence type="ECO:0000256" key="3">
    <source>
        <dbReference type="ARBA" id="ARBA00008061"/>
    </source>
</evidence>
<reference evidence="19" key="1">
    <citation type="journal article" date="2014" name="Int. J. Syst. Evol. Microbiol.">
        <title>Complete genome sequence of Corynebacterium casei LMG S-19264T (=DSM 44701T), isolated from a smear-ripened cheese.</title>
        <authorList>
            <consortium name="US DOE Joint Genome Institute (JGI-PGF)"/>
            <person name="Walter F."/>
            <person name="Albersmeier A."/>
            <person name="Kalinowski J."/>
            <person name="Ruckert C."/>
        </authorList>
    </citation>
    <scope>NUCLEOTIDE SEQUENCE</scope>
    <source>
        <strain evidence="19">CGMCC 1.12785</strain>
    </source>
</reference>
<evidence type="ECO:0000256" key="2">
    <source>
        <dbReference type="ARBA" id="ARBA00005199"/>
    </source>
</evidence>
<dbReference type="InterPro" id="IPR013783">
    <property type="entry name" value="Ig-like_fold"/>
</dbReference>
<accession>A0A8J2U0Z7</accession>
<dbReference type="InterPro" id="IPR012768">
    <property type="entry name" value="Trehalose_TreZ"/>
</dbReference>